<reference evidence="2" key="1">
    <citation type="journal article" date="2023" name="Microbiol. Spectr.">
        <title>Whole-genome sequencing provides insights into a novel species: Providencia hangzhouensis associated with urinary tract infections.</title>
        <authorList>
            <person name="Dong X."/>
            <person name="Yu Y."/>
            <person name="Liu J."/>
            <person name="Cao D."/>
            <person name="Xiang Y."/>
            <person name="Bi K."/>
            <person name="Yuan X."/>
            <person name="Li S."/>
            <person name="Wu T."/>
            <person name="Zhang Y."/>
        </authorList>
    </citation>
    <scope>NUCLEOTIDE SEQUENCE</scope>
    <source>
        <strain evidence="2">PR-310</strain>
    </source>
</reference>
<keyword evidence="3" id="KW-1185">Reference proteome</keyword>
<evidence type="ECO:0000313" key="3">
    <source>
        <dbReference type="Proteomes" id="UP001163184"/>
    </source>
</evidence>
<dbReference type="RefSeq" id="WP_272674688.1">
    <property type="nucleotide sequence ID" value="NZ_CP135052.1"/>
</dbReference>
<gene>
    <name evidence="2" type="ORF">PZ638_14790</name>
</gene>
<keyword evidence="1" id="KW-0472">Membrane</keyword>
<dbReference type="Proteomes" id="UP001163184">
    <property type="component" value="Chromosome"/>
</dbReference>
<keyword evidence="1" id="KW-1133">Transmembrane helix</keyword>
<sequence length="137" mass="15917">MRTQEIRKGDLKLTRSDVSNAIKILYVTKEPKLMYEYLESKGDRYAKLANSVVKGDSLSGAFALNYLDEAILEHIGVQDEFIIERIRYDMAIAYVQTLKNRFEDGKDVIYGDINHIELNYFIVVYFLIIIFLLMHGL</sequence>
<evidence type="ECO:0000256" key="1">
    <source>
        <dbReference type="SAM" id="Phobius"/>
    </source>
</evidence>
<accession>A0ABY9Z7K4</accession>
<proteinExistence type="predicted"/>
<evidence type="ECO:0000313" key="2">
    <source>
        <dbReference type="EMBL" id="WNK23203.1"/>
    </source>
</evidence>
<feature type="transmembrane region" description="Helical" evidence="1">
    <location>
        <begin position="118"/>
        <end position="136"/>
    </location>
</feature>
<organism evidence="2 3">
    <name type="scientific">Providencia hangzhouensis</name>
    <dbReference type="NCBI Taxonomy" id="3031799"/>
    <lineage>
        <taxon>Bacteria</taxon>
        <taxon>Pseudomonadati</taxon>
        <taxon>Pseudomonadota</taxon>
        <taxon>Gammaproteobacteria</taxon>
        <taxon>Enterobacterales</taxon>
        <taxon>Morganellaceae</taxon>
        <taxon>Providencia</taxon>
    </lineage>
</organism>
<dbReference type="GeneID" id="92275751"/>
<protein>
    <submittedName>
        <fullName evidence="2">Uncharacterized protein</fullName>
    </submittedName>
</protein>
<keyword evidence="1" id="KW-0812">Transmembrane</keyword>
<name>A0ABY9Z7K4_9GAMM</name>
<dbReference type="EMBL" id="CP135052">
    <property type="protein sequence ID" value="WNK23203.1"/>
    <property type="molecule type" value="Genomic_DNA"/>
</dbReference>